<dbReference type="Proteomes" id="UP000029736">
    <property type="component" value="Unassembled WGS sequence"/>
</dbReference>
<keyword evidence="1" id="KW-0812">Transmembrane</keyword>
<keyword evidence="3" id="KW-1185">Reference proteome</keyword>
<dbReference type="PANTHER" id="PTHR30188">
    <property type="entry name" value="ABC TRANSPORTER PERMEASE PROTEIN-RELATED"/>
    <property type="match status" value="1"/>
</dbReference>
<evidence type="ECO:0000256" key="1">
    <source>
        <dbReference type="SAM" id="Phobius"/>
    </source>
</evidence>
<feature type="transmembrane region" description="Helical" evidence="1">
    <location>
        <begin position="187"/>
        <end position="212"/>
    </location>
</feature>
<comment type="caution">
    <text evidence="2">The sequence shown here is derived from an EMBL/GenBank/DDBJ whole genome shotgun (WGS) entry which is preliminary data.</text>
</comment>
<dbReference type="InterPro" id="IPR030802">
    <property type="entry name" value="Permease_MalE"/>
</dbReference>
<accession>A0A098RZ98</accession>
<evidence type="ECO:0000313" key="3">
    <source>
        <dbReference type="Proteomes" id="UP000029736"/>
    </source>
</evidence>
<reference evidence="2 3" key="1">
    <citation type="journal article" date="2014" name="Int. J. Syst. Evol. Microbiol.">
        <title>Phaeodactylibacter xiamenensis gen. nov., sp. nov., a member of the family Saprospiraceae isolated from the marine alga Phaeodactylum tricornutum.</title>
        <authorList>
            <person name="Chen Z.Jr."/>
            <person name="Lei X."/>
            <person name="Lai Q."/>
            <person name="Li Y."/>
            <person name="Zhang B."/>
            <person name="Zhang J."/>
            <person name="Zhang H."/>
            <person name="Yang L."/>
            <person name="Zheng W."/>
            <person name="Tian Y."/>
            <person name="Yu Z."/>
            <person name="Xu H.Jr."/>
            <person name="Zheng T."/>
        </authorList>
    </citation>
    <scope>NUCLEOTIDE SEQUENCE [LARGE SCALE GENOMIC DNA]</scope>
    <source>
        <strain evidence="2 3">KD52</strain>
    </source>
</reference>
<dbReference type="Pfam" id="PF02405">
    <property type="entry name" value="MlaE"/>
    <property type="match status" value="1"/>
</dbReference>
<dbReference type="STRING" id="1524460.IX84_28670"/>
<dbReference type="GO" id="GO:0043190">
    <property type="term" value="C:ATP-binding cassette (ABC) transporter complex"/>
    <property type="evidence" value="ECO:0007669"/>
    <property type="project" value="InterPro"/>
</dbReference>
<keyword evidence="1" id="KW-1133">Transmembrane helix</keyword>
<organism evidence="2 3">
    <name type="scientific">Phaeodactylibacter xiamenensis</name>
    <dbReference type="NCBI Taxonomy" id="1524460"/>
    <lineage>
        <taxon>Bacteria</taxon>
        <taxon>Pseudomonadati</taxon>
        <taxon>Bacteroidota</taxon>
        <taxon>Saprospiria</taxon>
        <taxon>Saprospirales</taxon>
        <taxon>Haliscomenobacteraceae</taxon>
        <taxon>Phaeodactylibacter</taxon>
    </lineage>
</organism>
<feature type="transmembrane region" description="Helical" evidence="1">
    <location>
        <begin position="43"/>
        <end position="66"/>
    </location>
</feature>
<dbReference type="EMBL" id="JPOS01000090">
    <property type="protein sequence ID" value="KGE85459.1"/>
    <property type="molecule type" value="Genomic_DNA"/>
</dbReference>
<evidence type="ECO:0000313" key="2">
    <source>
        <dbReference type="EMBL" id="KGE85459.1"/>
    </source>
</evidence>
<keyword evidence="1" id="KW-0472">Membrane</keyword>
<feature type="transmembrane region" description="Helical" evidence="1">
    <location>
        <begin position="139"/>
        <end position="166"/>
    </location>
</feature>
<dbReference type="PANTHER" id="PTHR30188:SF4">
    <property type="entry name" value="PROTEIN TRIGALACTOSYLDIACYLGLYCEROL 1, CHLOROPLASTIC"/>
    <property type="match status" value="1"/>
</dbReference>
<dbReference type="GO" id="GO:0005548">
    <property type="term" value="F:phospholipid transporter activity"/>
    <property type="evidence" value="ECO:0007669"/>
    <property type="project" value="TreeGrafter"/>
</dbReference>
<protein>
    <submittedName>
        <fullName evidence="2">ABC transporter permease</fullName>
    </submittedName>
</protein>
<gene>
    <name evidence="2" type="ORF">IX84_28670</name>
</gene>
<proteinExistence type="predicted"/>
<name>A0A098RZ98_9BACT</name>
<dbReference type="AlphaFoldDB" id="A0A098RZ98"/>
<sequence>MFLKNILYHFGRYVMMLGTAISRPEKVSMYYRETMRQMNDIGIGSLFIVGLIAIFIGAVTAVQFSYQLDGTLVPVYYIGYVVRDMTIIELAPTFTCLVLAGKVGSNIASEIGGMRQKEHIDAMEIMGVNTAAYLIMPKVIAALVVIPMLVAVGAFISIIGGYLASVPTGVMADADYIKGLRSFFDPFNVTMMFIKAVVFSFILTTVSCYQGYHVRGGSIELGQASTNAVVFSDILILVADYLLAVILTS</sequence>
<dbReference type="RefSeq" id="WP_193789879.1">
    <property type="nucleotide sequence ID" value="NZ_CAKZLC010000102.1"/>
</dbReference>
<feature type="transmembrane region" description="Helical" evidence="1">
    <location>
        <begin position="224"/>
        <end position="247"/>
    </location>
</feature>